<comment type="catalytic activity">
    <reaction evidence="6 9">
        <text>lipid IVA (E. coli) + CMP-3-deoxy-beta-D-manno-octulosonate = alpha-Kdo-(2-&gt;6)-lipid IVA (E. coli) + CMP + H(+)</text>
        <dbReference type="Rhea" id="RHEA:28066"/>
        <dbReference type="ChEBI" id="CHEBI:15378"/>
        <dbReference type="ChEBI" id="CHEBI:58603"/>
        <dbReference type="ChEBI" id="CHEBI:60364"/>
        <dbReference type="ChEBI" id="CHEBI:60377"/>
        <dbReference type="ChEBI" id="CHEBI:85987"/>
        <dbReference type="EC" id="2.4.99.12"/>
    </reaction>
</comment>
<comment type="similarity">
    <text evidence="9">Belongs to the glycosyltransferase group 1 family.</text>
</comment>
<keyword evidence="9" id="KW-1003">Cell membrane</keyword>
<dbReference type="Gene3D" id="3.40.50.2000">
    <property type="entry name" value="Glycogen Phosphorylase B"/>
    <property type="match status" value="1"/>
</dbReference>
<dbReference type="InterPro" id="IPR038107">
    <property type="entry name" value="Glycos_transf_N_sf"/>
</dbReference>
<dbReference type="Proteomes" id="UP000199611">
    <property type="component" value="Unassembled WGS sequence"/>
</dbReference>
<evidence type="ECO:0000256" key="9">
    <source>
        <dbReference type="RuleBase" id="RU365103"/>
    </source>
</evidence>
<dbReference type="GO" id="GO:0005886">
    <property type="term" value="C:plasma membrane"/>
    <property type="evidence" value="ECO:0007669"/>
    <property type="project" value="UniProtKB-SubCell"/>
</dbReference>
<accession>A0A1I4RDF6</accession>
<gene>
    <name evidence="11" type="ORF">SAMN05660836_00550</name>
</gene>
<feature type="site" description="Transition state stabilizer" evidence="8">
    <location>
        <position position="139"/>
    </location>
</feature>
<keyword evidence="4 9" id="KW-0808">Transferase</keyword>
<feature type="active site" description="Proton acceptor" evidence="7">
    <location>
        <position position="69"/>
    </location>
</feature>
<organism evidence="11 12">
    <name type="scientific">Thermodesulforhabdus norvegica</name>
    <dbReference type="NCBI Taxonomy" id="39841"/>
    <lineage>
        <taxon>Bacteria</taxon>
        <taxon>Pseudomonadati</taxon>
        <taxon>Thermodesulfobacteriota</taxon>
        <taxon>Syntrophobacteria</taxon>
        <taxon>Syntrophobacterales</taxon>
        <taxon>Thermodesulforhabdaceae</taxon>
        <taxon>Thermodesulforhabdus</taxon>
    </lineage>
</organism>
<evidence type="ECO:0000313" key="11">
    <source>
        <dbReference type="EMBL" id="SFM50076.1"/>
    </source>
</evidence>
<dbReference type="InterPro" id="IPR007507">
    <property type="entry name" value="Glycos_transf_N"/>
</dbReference>
<dbReference type="SUPFAM" id="SSF53756">
    <property type="entry name" value="UDP-Glycosyltransferase/glycogen phosphorylase"/>
    <property type="match status" value="1"/>
</dbReference>
<evidence type="ECO:0000256" key="1">
    <source>
        <dbReference type="ARBA" id="ARBA00004713"/>
    </source>
</evidence>
<protein>
    <recommendedName>
        <fullName evidence="3 9">3-deoxy-D-manno-octulosonic acid transferase</fullName>
        <shortName evidence="9">Kdo transferase</shortName>
        <ecNumber evidence="2 9">2.4.99.12</ecNumber>
    </recommendedName>
    <alternativeName>
        <fullName evidence="5 9">Lipid IV(A) 3-deoxy-D-manno-octulosonic acid transferase</fullName>
    </alternativeName>
</protein>
<evidence type="ECO:0000256" key="2">
    <source>
        <dbReference type="ARBA" id="ARBA00012621"/>
    </source>
</evidence>
<dbReference type="OrthoDB" id="9789797at2"/>
<dbReference type="STRING" id="39841.SAMN05660836_00550"/>
<dbReference type="InterPro" id="IPR039901">
    <property type="entry name" value="Kdotransferase"/>
</dbReference>
<evidence type="ECO:0000256" key="3">
    <source>
        <dbReference type="ARBA" id="ARBA00019077"/>
    </source>
</evidence>
<evidence type="ECO:0000313" key="12">
    <source>
        <dbReference type="Proteomes" id="UP000199611"/>
    </source>
</evidence>
<comment type="pathway">
    <text evidence="1 9">Bacterial outer membrane biogenesis; LPS core biosynthesis.</text>
</comment>
<dbReference type="UniPathway" id="UPA00958"/>
<name>A0A1I4RDF6_9BACT</name>
<dbReference type="RefSeq" id="WP_093393288.1">
    <property type="nucleotide sequence ID" value="NZ_FOUU01000001.1"/>
</dbReference>
<dbReference type="GO" id="GO:0009244">
    <property type="term" value="P:lipopolysaccharide core region biosynthetic process"/>
    <property type="evidence" value="ECO:0007669"/>
    <property type="project" value="UniProtKB-UniRule"/>
</dbReference>
<dbReference type="Gene3D" id="3.40.50.11720">
    <property type="entry name" value="3-Deoxy-D-manno-octulosonic-acid transferase, N-terminal domain"/>
    <property type="match status" value="1"/>
</dbReference>
<dbReference type="EC" id="2.4.99.12" evidence="2 9"/>
<dbReference type="AlphaFoldDB" id="A0A1I4RDF6"/>
<keyword evidence="9" id="KW-0472">Membrane</keyword>
<dbReference type="Pfam" id="PF04413">
    <property type="entry name" value="Glycos_transf_N"/>
    <property type="match status" value="1"/>
</dbReference>
<feature type="site" description="Transition state stabilizer" evidence="8">
    <location>
        <position position="217"/>
    </location>
</feature>
<sequence>MTTKNKYLSSLPGRLYAATGPVLAGLYVSYRTLRGNDEAFFWDGRRWSAERGVSLPEPRILFHGASVGEITGILPVIKSLNEMGFSGSVIISTGTPAGFRRVKALAEDKVLAVPAPFDVLPAVANFLNSLKPSLYVLFEADYWPATILSLAERSIPAVLCNGRISSPSFRLYRLCGGLFRGVFSHFSWMGMVHERDRTRAISLGADFQRVEVVGSTKYDLLAEQVGRLSEVYKKWKGLLPVADGVPVMVAGSLRGQECRAFAELAVDLFAEFAELVCILAPRHGKRVSELERECARAGVPARRLSAYLNPRCGSLDREDEIRRQIIIVDTVGHLFELYSLADLAFCGGTFEKIGGHNIVEPVVWGCPVIFGPHVFKVSREADLLEKAGAGIRVENLSELYSAVKAALKGLHRRKIDEAVVHALMGELAGVSKICAARIMEILS</sequence>
<keyword evidence="12" id="KW-1185">Reference proteome</keyword>
<reference evidence="11 12" key="1">
    <citation type="submission" date="2016-10" db="EMBL/GenBank/DDBJ databases">
        <authorList>
            <person name="de Groot N.N."/>
        </authorList>
    </citation>
    <scope>NUCLEOTIDE SEQUENCE [LARGE SCALE GENOMIC DNA]</scope>
    <source>
        <strain evidence="11 12">DSM 9990</strain>
    </source>
</reference>
<dbReference type="GO" id="GO:0009245">
    <property type="term" value="P:lipid A biosynthetic process"/>
    <property type="evidence" value="ECO:0007669"/>
    <property type="project" value="TreeGrafter"/>
</dbReference>
<evidence type="ECO:0000256" key="6">
    <source>
        <dbReference type="ARBA" id="ARBA00049183"/>
    </source>
</evidence>
<evidence type="ECO:0000256" key="4">
    <source>
        <dbReference type="ARBA" id="ARBA00022679"/>
    </source>
</evidence>
<evidence type="ECO:0000256" key="5">
    <source>
        <dbReference type="ARBA" id="ARBA00031445"/>
    </source>
</evidence>
<evidence type="ECO:0000256" key="7">
    <source>
        <dbReference type="PIRSR" id="PIRSR639901-1"/>
    </source>
</evidence>
<evidence type="ECO:0000256" key="8">
    <source>
        <dbReference type="PIRSR" id="PIRSR639901-2"/>
    </source>
</evidence>
<dbReference type="PANTHER" id="PTHR42755:SF1">
    <property type="entry name" value="3-DEOXY-D-MANNO-OCTULOSONIC ACID TRANSFERASE, MITOCHONDRIAL-RELATED"/>
    <property type="match status" value="1"/>
</dbReference>
<feature type="domain" description="3-deoxy-D-manno-octulosonic-acid transferase N-terminal" evidence="10">
    <location>
        <begin position="55"/>
        <end position="219"/>
    </location>
</feature>
<dbReference type="EMBL" id="FOUU01000001">
    <property type="protein sequence ID" value="SFM50076.1"/>
    <property type="molecule type" value="Genomic_DNA"/>
</dbReference>
<comment type="subcellular location">
    <subcellularLocation>
        <location evidence="9">Cell membrane</location>
    </subcellularLocation>
</comment>
<keyword evidence="9" id="KW-0448">Lipopolysaccharide biosynthesis</keyword>
<evidence type="ECO:0000259" key="10">
    <source>
        <dbReference type="Pfam" id="PF04413"/>
    </source>
</evidence>
<dbReference type="GO" id="GO:0043842">
    <property type="term" value="F:Kdo transferase activity"/>
    <property type="evidence" value="ECO:0007669"/>
    <property type="project" value="UniProtKB-EC"/>
</dbReference>
<proteinExistence type="inferred from homology"/>
<comment type="function">
    <text evidence="9">Involved in lipopolysaccharide (LPS) biosynthesis. Catalyzes the transfer of 3-deoxy-D-manno-octulosonate (Kdo) residue(s) from CMP-Kdo to lipid IV(A), the tetraacyldisaccharide-1,4'-bisphosphate precursor of lipid A.</text>
</comment>
<dbReference type="PANTHER" id="PTHR42755">
    <property type="entry name" value="3-DEOXY-MANNO-OCTULOSONATE CYTIDYLYLTRANSFERASE"/>
    <property type="match status" value="1"/>
</dbReference>